<protein>
    <submittedName>
        <fullName evidence="5">RNA binding protein</fullName>
    </submittedName>
</protein>
<dbReference type="HOGENOM" id="CLU_1129636_0_0_1"/>
<evidence type="ECO:0000256" key="2">
    <source>
        <dbReference type="ARBA" id="ARBA00046328"/>
    </source>
</evidence>
<evidence type="ECO:0000313" key="7">
    <source>
        <dbReference type="Proteomes" id="UP000001744"/>
    </source>
</evidence>
<feature type="compositionally biased region" description="Low complexity" evidence="3">
    <location>
        <begin position="139"/>
        <end position="150"/>
    </location>
</feature>
<accession>B6K2R8</accession>
<dbReference type="PANTHER" id="PTHR46551">
    <property type="entry name" value="SAP DOMAIN-CONTAINING RIBONUCLEOPROTEIN"/>
    <property type="match status" value="1"/>
</dbReference>
<evidence type="ECO:0000259" key="4">
    <source>
        <dbReference type="PROSITE" id="PS50800"/>
    </source>
</evidence>
<keyword evidence="1" id="KW-0597">Phosphoprotein</keyword>
<feature type="compositionally biased region" description="Polar residues" evidence="3">
    <location>
        <begin position="90"/>
        <end position="115"/>
    </location>
</feature>
<feature type="compositionally biased region" description="Basic and acidic residues" evidence="3">
    <location>
        <begin position="175"/>
        <end position="187"/>
    </location>
</feature>
<dbReference type="Pfam" id="PF02037">
    <property type="entry name" value="SAP"/>
    <property type="match status" value="1"/>
</dbReference>
<dbReference type="STRING" id="402676.B6K2R8"/>
<organism evidence="5 7">
    <name type="scientific">Schizosaccharomyces japonicus (strain yFS275 / FY16936)</name>
    <name type="common">Fission yeast</name>
    <dbReference type="NCBI Taxonomy" id="402676"/>
    <lineage>
        <taxon>Eukaryota</taxon>
        <taxon>Fungi</taxon>
        <taxon>Dikarya</taxon>
        <taxon>Ascomycota</taxon>
        <taxon>Taphrinomycotina</taxon>
        <taxon>Schizosaccharomycetes</taxon>
        <taxon>Schizosaccharomycetales</taxon>
        <taxon>Schizosaccharomycetaceae</taxon>
        <taxon>Schizosaccharomyces</taxon>
    </lineage>
</organism>
<comment type="similarity">
    <text evidence="2">Belongs to the SAP domain-containing ribonucleoprotein family.</text>
</comment>
<sequence length="277" mass="29790">MTDYKAHKVTELRDMLSKRGLSTSGNKAELIERLKKADTDAGNPAAKPTVSTTASDLGDLAPPEDDIDWGDNDADDALGTEPMAAKDATTDATEVSNSVTESLEFQAPETASNGGLTKEQVSKSSSIPSVAETESKENATAATTAATADAQKSISQMSEAERRLARAKRFGVSLGDEKVKRSLREARFGGNGNKQKNNGARFPKNNGRDNKNRSQKQQNRNDKNDKAAANKKRKPSILDDPVELEKAKRRAERFGLNKAKATEGQTTTTTTTDTTSL</sequence>
<dbReference type="InterPro" id="IPR003034">
    <property type="entry name" value="SAP_dom"/>
</dbReference>
<feature type="region of interest" description="Disordered" evidence="3">
    <location>
        <begin position="32"/>
        <end position="277"/>
    </location>
</feature>
<dbReference type="GeneID" id="7051162"/>
<dbReference type="JaponicusDB" id="SJAG_02534">
    <property type="gene designation" value="mlo1"/>
</dbReference>
<keyword evidence="7" id="KW-1185">Reference proteome</keyword>
<proteinExistence type="inferred from homology"/>
<dbReference type="SMART" id="SM00513">
    <property type="entry name" value="SAP"/>
    <property type="match status" value="1"/>
</dbReference>
<evidence type="ECO:0000313" key="5">
    <source>
        <dbReference type="EMBL" id="EEB07449.1"/>
    </source>
</evidence>
<feature type="compositionally biased region" description="Acidic residues" evidence="3">
    <location>
        <begin position="62"/>
        <end position="78"/>
    </location>
</feature>
<dbReference type="InterPro" id="IPR052240">
    <property type="entry name" value="SAP_domain_ribonucleoprotein"/>
</dbReference>
<dbReference type="EMBL" id="KE651166">
    <property type="protein sequence ID" value="EEB07449.1"/>
    <property type="molecule type" value="Genomic_DNA"/>
</dbReference>
<evidence type="ECO:0000313" key="6">
    <source>
        <dbReference type="JaponicusDB" id="SJAG_02534"/>
    </source>
</evidence>
<dbReference type="AlphaFoldDB" id="B6K2R8"/>
<feature type="compositionally biased region" description="Basic and acidic residues" evidence="3">
    <location>
        <begin position="219"/>
        <end position="228"/>
    </location>
</feature>
<feature type="compositionally biased region" description="Low complexity" evidence="3">
    <location>
        <begin position="266"/>
        <end position="277"/>
    </location>
</feature>
<dbReference type="eggNOG" id="KOG4259">
    <property type="taxonomic scope" value="Eukaryota"/>
</dbReference>
<dbReference type="PROSITE" id="PS50800">
    <property type="entry name" value="SAP"/>
    <property type="match status" value="1"/>
</dbReference>
<dbReference type="OMA" id="ETPTKKH"/>
<reference evidence="5 7" key="1">
    <citation type="journal article" date="2011" name="Science">
        <title>Comparative functional genomics of the fission yeasts.</title>
        <authorList>
            <person name="Rhind N."/>
            <person name="Chen Z."/>
            <person name="Yassour M."/>
            <person name="Thompson D.A."/>
            <person name="Haas B.J."/>
            <person name="Habib N."/>
            <person name="Wapinski I."/>
            <person name="Roy S."/>
            <person name="Lin M.F."/>
            <person name="Heiman D.I."/>
            <person name="Young S.K."/>
            <person name="Furuya K."/>
            <person name="Guo Y."/>
            <person name="Pidoux A."/>
            <person name="Chen H.M."/>
            <person name="Robbertse B."/>
            <person name="Goldberg J.M."/>
            <person name="Aoki K."/>
            <person name="Bayne E.H."/>
            <person name="Berlin A.M."/>
            <person name="Desjardins C.A."/>
            <person name="Dobbs E."/>
            <person name="Dukaj L."/>
            <person name="Fan L."/>
            <person name="FitzGerald M.G."/>
            <person name="French C."/>
            <person name="Gujja S."/>
            <person name="Hansen K."/>
            <person name="Keifenheim D."/>
            <person name="Levin J.Z."/>
            <person name="Mosher R.A."/>
            <person name="Mueller C.A."/>
            <person name="Pfiffner J."/>
            <person name="Priest M."/>
            <person name="Russ C."/>
            <person name="Smialowska A."/>
            <person name="Swoboda P."/>
            <person name="Sykes S.M."/>
            <person name="Vaughn M."/>
            <person name="Vengrova S."/>
            <person name="Yoder R."/>
            <person name="Zeng Q."/>
            <person name="Allshire R."/>
            <person name="Baulcombe D."/>
            <person name="Birren B.W."/>
            <person name="Brown W."/>
            <person name="Ekwall K."/>
            <person name="Kellis M."/>
            <person name="Leatherwood J."/>
            <person name="Levin H."/>
            <person name="Margalit H."/>
            <person name="Martienssen R."/>
            <person name="Nieduszynski C.A."/>
            <person name="Spatafora J.W."/>
            <person name="Friedman N."/>
            <person name="Dalgaard J.Z."/>
            <person name="Baumann P."/>
            <person name="Niki H."/>
            <person name="Regev A."/>
            <person name="Nusbaum C."/>
        </authorList>
    </citation>
    <scope>NUCLEOTIDE SEQUENCE [LARGE SCALE GENOMIC DNA]</scope>
    <source>
        <strain evidence="7">yFS275 / FY16936</strain>
    </source>
</reference>
<name>B6K2R8_SCHJY</name>
<dbReference type="PANTHER" id="PTHR46551:SF1">
    <property type="entry name" value="SAP DOMAIN-CONTAINING RIBONUCLEOPROTEIN"/>
    <property type="match status" value="1"/>
</dbReference>
<evidence type="ECO:0000256" key="1">
    <source>
        <dbReference type="ARBA" id="ARBA00022553"/>
    </source>
</evidence>
<evidence type="ECO:0000256" key="3">
    <source>
        <dbReference type="SAM" id="MobiDB-lite"/>
    </source>
</evidence>
<gene>
    <name evidence="6" type="primary">mlo1</name>
    <name evidence="5" type="ORF">SJAG_02534</name>
</gene>
<dbReference type="VEuPathDB" id="FungiDB:SJAG_02534"/>
<dbReference type="GO" id="GO:0016973">
    <property type="term" value="P:poly(A)+ mRNA export from nucleus"/>
    <property type="evidence" value="ECO:0000318"/>
    <property type="project" value="GO_Central"/>
</dbReference>
<dbReference type="OrthoDB" id="445357at2759"/>
<dbReference type="Proteomes" id="UP000001744">
    <property type="component" value="Unassembled WGS sequence"/>
</dbReference>
<dbReference type="GO" id="GO:0005634">
    <property type="term" value="C:nucleus"/>
    <property type="evidence" value="ECO:0000318"/>
    <property type="project" value="GO_Central"/>
</dbReference>
<dbReference type="Gene3D" id="1.10.720.30">
    <property type="entry name" value="SAP domain"/>
    <property type="match status" value="1"/>
</dbReference>
<dbReference type="SUPFAM" id="SSF68906">
    <property type="entry name" value="SAP domain"/>
    <property type="match status" value="1"/>
</dbReference>
<feature type="domain" description="SAP" evidence="4">
    <location>
        <begin position="4"/>
        <end position="38"/>
    </location>
</feature>
<dbReference type="RefSeq" id="XP_002173742.1">
    <property type="nucleotide sequence ID" value="XM_002173706.2"/>
</dbReference>
<dbReference type="InterPro" id="IPR036361">
    <property type="entry name" value="SAP_dom_sf"/>
</dbReference>